<feature type="domain" description="Apple" evidence="3">
    <location>
        <begin position="117"/>
        <end position="206"/>
    </location>
</feature>
<feature type="domain" description="Apple" evidence="3">
    <location>
        <begin position="383"/>
        <end position="469"/>
    </location>
</feature>
<dbReference type="SMART" id="SM00473">
    <property type="entry name" value="PAN_AP"/>
    <property type="match status" value="5"/>
</dbReference>
<proteinExistence type="predicted"/>
<feature type="domain" description="Apple" evidence="3">
    <location>
        <begin position="485"/>
        <end position="572"/>
    </location>
</feature>
<dbReference type="InterPro" id="IPR003609">
    <property type="entry name" value="Pan_app"/>
</dbReference>
<feature type="chain" id="PRO_5019863827" description="Apple domain-containing protein" evidence="2">
    <location>
        <begin position="31"/>
        <end position="1045"/>
    </location>
</feature>
<feature type="compositionally biased region" description="Gly residues" evidence="1">
    <location>
        <begin position="328"/>
        <end position="338"/>
    </location>
</feature>
<organism evidence="4 5">
    <name type="scientific">Laodelphax striatellus</name>
    <name type="common">Small brown planthopper</name>
    <name type="synonym">Delphax striatella</name>
    <dbReference type="NCBI Taxonomy" id="195883"/>
    <lineage>
        <taxon>Eukaryota</taxon>
        <taxon>Metazoa</taxon>
        <taxon>Ecdysozoa</taxon>
        <taxon>Arthropoda</taxon>
        <taxon>Hexapoda</taxon>
        <taxon>Insecta</taxon>
        <taxon>Pterygota</taxon>
        <taxon>Neoptera</taxon>
        <taxon>Paraneoptera</taxon>
        <taxon>Hemiptera</taxon>
        <taxon>Auchenorrhyncha</taxon>
        <taxon>Fulgoroidea</taxon>
        <taxon>Delphacidae</taxon>
        <taxon>Criomorphinae</taxon>
        <taxon>Laodelphax</taxon>
    </lineage>
</organism>
<feature type="compositionally biased region" description="Low complexity" evidence="1">
    <location>
        <begin position="635"/>
        <end position="653"/>
    </location>
</feature>
<dbReference type="Proteomes" id="UP000291343">
    <property type="component" value="Unassembled WGS sequence"/>
</dbReference>
<dbReference type="EMBL" id="QKKF02016138">
    <property type="protein sequence ID" value="RZF41855.1"/>
    <property type="molecule type" value="Genomic_DNA"/>
</dbReference>
<feature type="compositionally biased region" description="Low complexity" evidence="1">
    <location>
        <begin position="299"/>
        <end position="313"/>
    </location>
</feature>
<dbReference type="GO" id="GO:0009653">
    <property type="term" value="P:anatomical structure morphogenesis"/>
    <property type="evidence" value="ECO:0007669"/>
    <property type="project" value="TreeGrafter"/>
</dbReference>
<evidence type="ECO:0000256" key="1">
    <source>
        <dbReference type="SAM" id="MobiDB-lite"/>
    </source>
</evidence>
<feature type="compositionally biased region" description="Pro residues" evidence="1">
    <location>
        <begin position="239"/>
        <end position="253"/>
    </location>
</feature>
<protein>
    <recommendedName>
        <fullName evidence="3">Apple domain-containing protein</fullName>
    </recommendedName>
</protein>
<dbReference type="AlphaFoldDB" id="A0A482X7F6"/>
<comment type="caution">
    <text evidence="4">The sequence shown here is derived from an EMBL/GenBank/DDBJ whole genome shotgun (WGS) entry which is preliminary data.</text>
</comment>
<dbReference type="Gene3D" id="3.50.4.10">
    <property type="entry name" value="Hepatocyte Growth Factor"/>
    <property type="match status" value="3"/>
</dbReference>
<dbReference type="Pfam" id="PF00024">
    <property type="entry name" value="PAN_1"/>
    <property type="match status" value="2"/>
</dbReference>
<dbReference type="SUPFAM" id="SSF57414">
    <property type="entry name" value="Hairpin loop containing domain-like"/>
    <property type="match status" value="3"/>
</dbReference>
<feature type="compositionally biased region" description="Basic residues" evidence="1">
    <location>
        <begin position="586"/>
        <end position="603"/>
    </location>
</feature>
<evidence type="ECO:0000256" key="2">
    <source>
        <dbReference type="SAM" id="SignalP"/>
    </source>
</evidence>
<feature type="compositionally biased region" description="Pro residues" evidence="1">
    <location>
        <begin position="623"/>
        <end position="634"/>
    </location>
</feature>
<dbReference type="InParanoid" id="A0A482X7F6"/>
<name>A0A482X7F6_LAOST</name>
<feature type="region of interest" description="Disordered" evidence="1">
    <location>
        <begin position="1011"/>
        <end position="1045"/>
    </location>
</feature>
<dbReference type="CDD" id="cd01099">
    <property type="entry name" value="PAN_AP_HGF"/>
    <property type="match status" value="3"/>
</dbReference>
<dbReference type="FunCoup" id="A0A482X7F6">
    <property type="interactions" value="28"/>
</dbReference>
<evidence type="ECO:0000259" key="3">
    <source>
        <dbReference type="PROSITE" id="PS50948"/>
    </source>
</evidence>
<sequence length="1045" mass="117023">MSGRFTPFQNSKFVPVILVLFIQLAVLSSADYYWSIPFKCFDRIGIGRRLNETEVNRTVVAKSSRECELECDKDNCQTFAFGVGASGNGTCDIAIGMPTTLPIENKEYDLFTRNFKCKNKTTSCFRRFAPGRRLMDKYIRKTLACDSLRHCEEDCAQEYYFYCEGFSFRYSPKGSICQLAASPADKLDILKDFNSDRAWDYYERDRNAPKSCYRPQAGFRPWTQYGGPQQHNWQQQYPQPQPPPQNYPQPPPLQQQQYPQRPPPDYPLRQPSYHPNALPPSAPPAFSSSSAPHQLQQWAPGPSAASAAADYGQPQGGGGGPPPPDYGSSGGGGGGYYGGFKDPYPHQYYPSGDGHQQNSLQPIAAPPLQHYQHHPGSASGNECFLRTKVGFRLDRSVVVLSLTSPSLYNCELECANEKKFLCKIFSYKYTKSQNALGDNCHLGERPFHTLDIYTDLVPDKDYDIYTRNEKAPPLCVPRHSSDSDCFERVRSGLRLDSTMTKNAMMANSISDCEQACINSNTFTCRAFSYRYGPPTIGQDRENCQMTDFPVPELNPLKHFVDDPSCELYHRGSYGHGCEVDKWAHHHPPHHHKHHHHHFHHHWKPPPPPPKHNYLPPHPHPRPEPYPPTYRPTPVPASGTFASGAGFSSSGFGPTSPPPHYPPSSNSILSTYGPPVHHKPYPSFIPPTAPSYAPPTNTYLPPVNFDHPSASRDKMCYLGYATPARLMPSAIRSSLMVPNELECKAQCSRARDTSRFRCASLSYRGNNCELSDIEHRDLRPGMDFAPDESYWLYAWDFTDARCYIPPRGNVLAPSGPDYMGGGMASTWQRFTVSGHPCRAGTVCSQNMDIGVWTCPVENGLEGDWDYCCRSGHQCGYSEGFSYPWCYVGSSAKDQWRPCSEHYYPYKHSNRPLHWPVAYLHKESPPNMTNNFGASSVPTATGTVHIPHQPSIVDNFLETLKQESLKANTSATTVVPKFEVVDVKPDPKEVSSMDSKTEESALSKLWMWGQSKLNRTDNSAETTDSASPATEMSTITTPNDEIGTTNS</sequence>
<dbReference type="PANTHER" id="PTHR47327:SF13">
    <property type="entry name" value="APPLE DOMAIN-CONTAINING PROTEIN"/>
    <property type="match status" value="1"/>
</dbReference>
<feature type="compositionally biased region" description="Low complexity" evidence="1">
    <location>
        <begin position="224"/>
        <end position="238"/>
    </location>
</feature>
<reference evidence="4 5" key="1">
    <citation type="journal article" date="2017" name="Gigascience">
        <title>Genome sequence of the small brown planthopper, Laodelphax striatellus.</title>
        <authorList>
            <person name="Zhu J."/>
            <person name="Jiang F."/>
            <person name="Wang X."/>
            <person name="Yang P."/>
            <person name="Bao Y."/>
            <person name="Zhao W."/>
            <person name="Wang W."/>
            <person name="Lu H."/>
            <person name="Wang Q."/>
            <person name="Cui N."/>
            <person name="Li J."/>
            <person name="Chen X."/>
            <person name="Luo L."/>
            <person name="Yu J."/>
            <person name="Kang L."/>
            <person name="Cui F."/>
        </authorList>
    </citation>
    <scope>NUCLEOTIDE SEQUENCE [LARGE SCALE GENOMIC DNA]</scope>
    <source>
        <strain evidence="4">Lst14</strain>
    </source>
</reference>
<gene>
    <name evidence="4" type="ORF">LSTR_LSTR005317</name>
</gene>
<evidence type="ECO:0000313" key="5">
    <source>
        <dbReference type="Proteomes" id="UP000291343"/>
    </source>
</evidence>
<dbReference type="OrthoDB" id="5418055at2759"/>
<dbReference type="PANTHER" id="PTHR47327">
    <property type="entry name" value="FI18240P1-RELATED"/>
    <property type="match status" value="1"/>
</dbReference>
<dbReference type="STRING" id="195883.A0A482X7F6"/>
<evidence type="ECO:0000313" key="4">
    <source>
        <dbReference type="EMBL" id="RZF41855.1"/>
    </source>
</evidence>
<dbReference type="InterPro" id="IPR052774">
    <property type="entry name" value="Celegans_DevNeuronal_Protein"/>
</dbReference>
<accession>A0A482X7F6</accession>
<keyword evidence="5" id="KW-1185">Reference proteome</keyword>
<keyword evidence="2" id="KW-0732">Signal</keyword>
<feature type="signal peptide" evidence="2">
    <location>
        <begin position="1"/>
        <end position="30"/>
    </location>
</feature>
<dbReference type="PROSITE" id="PS50948">
    <property type="entry name" value="PAN"/>
    <property type="match status" value="3"/>
</dbReference>
<feature type="region of interest" description="Disordered" evidence="1">
    <location>
        <begin position="223"/>
        <end position="361"/>
    </location>
</feature>
<feature type="region of interest" description="Disordered" evidence="1">
    <location>
        <begin position="586"/>
        <end position="660"/>
    </location>
</feature>